<dbReference type="OrthoDB" id="7374740at2"/>
<dbReference type="InterPro" id="IPR036661">
    <property type="entry name" value="Luciferase-like_sf"/>
</dbReference>
<accession>A0A4S4FXG8</accession>
<dbReference type="EMBL" id="SSSN01000003">
    <property type="protein sequence ID" value="THG35523.1"/>
    <property type="molecule type" value="Genomic_DNA"/>
</dbReference>
<dbReference type="Proteomes" id="UP000307380">
    <property type="component" value="Unassembled WGS sequence"/>
</dbReference>
<keyword evidence="1" id="KW-0560">Oxidoreductase</keyword>
<evidence type="ECO:0000256" key="1">
    <source>
        <dbReference type="ARBA" id="ARBA00023002"/>
    </source>
</evidence>
<organism evidence="3 4">
    <name type="scientific">Orlajensenia flava</name>
    <dbReference type="NCBI Taxonomy" id="2565934"/>
    <lineage>
        <taxon>Bacteria</taxon>
        <taxon>Bacillati</taxon>
        <taxon>Actinomycetota</taxon>
        <taxon>Actinomycetes</taxon>
        <taxon>Micrococcales</taxon>
        <taxon>Microbacteriaceae</taxon>
        <taxon>Orlajensenia</taxon>
    </lineage>
</organism>
<evidence type="ECO:0000313" key="3">
    <source>
        <dbReference type="EMBL" id="THG35523.1"/>
    </source>
</evidence>
<dbReference type="Pfam" id="PF00296">
    <property type="entry name" value="Bac_luciferase"/>
    <property type="match status" value="1"/>
</dbReference>
<proteinExistence type="predicted"/>
<dbReference type="PANTHER" id="PTHR43244">
    <property type="match status" value="1"/>
</dbReference>
<evidence type="ECO:0000313" key="4">
    <source>
        <dbReference type="Proteomes" id="UP000307380"/>
    </source>
</evidence>
<feature type="domain" description="Luciferase-like" evidence="2">
    <location>
        <begin position="1"/>
        <end position="235"/>
    </location>
</feature>
<dbReference type="GO" id="GO:0016705">
    <property type="term" value="F:oxidoreductase activity, acting on paired donors, with incorporation or reduction of molecular oxygen"/>
    <property type="evidence" value="ECO:0007669"/>
    <property type="project" value="InterPro"/>
</dbReference>
<dbReference type="SUPFAM" id="SSF51679">
    <property type="entry name" value="Bacterial luciferase-like"/>
    <property type="match status" value="1"/>
</dbReference>
<gene>
    <name evidence="3" type="ORF">E6C70_05635</name>
</gene>
<evidence type="ECO:0000259" key="2">
    <source>
        <dbReference type="Pfam" id="PF00296"/>
    </source>
</evidence>
<dbReference type="RefSeq" id="WP_136423028.1">
    <property type="nucleotide sequence ID" value="NZ_SSSN01000003.1"/>
</dbReference>
<dbReference type="PANTHER" id="PTHR43244:SF1">
    <property type="entry name" value="5,10-METHYLENETETRAHYDROMETHANOPTERIN REDUCTASE"/>
    <property type="match status" value="1"/>
</dbReference>
<keyword evidence="4" id="KW-1185">Reference proteome</keyword>
<name>A0A4S4FXG8_9MICO</name>
<dbReference type="InterPro" id="IPR050564">
    <property type="entry name" value="F420-G6PD/mer"/>
</dbReference>
<protein>
    <submittedName>
        <fullName evidence="3">LLM class flavin-dependent oxidoreductase</fullName>
    </submittedName>
</protein>
<dbReference type="Gene3D" id="3.20.20.30">
    <property type="entry name" value="Luciferase-like domain"/>
    <property type="match status" value="1"/>
</dbReference>
<dbReference type="InterPro" id="IPR011251">
    <property type="entry name" value="Luciferase-like_dom"/>
</dbReference>
<reference evidence="3 4" key="1">
    <citation type="submission" date="2019-04" db="EMBL/GenBank/DDBJ databases">
        <authorList>
            <person name="Jiang L."/>
        </authorList>
    </citation>
    <scope>NUCLEOTIDE SEQUENCE [LARGE SCALE GENOMIC DNA]</scope>
    <source>
        <strain evidence="3 4">YIM 131861</strain>
    </source>
</reference>
<dbReference type="AlphaFoldDB" id="A0A4S4FXG8"/>
<comment type="caution">
    <text evidence="3">The sequence shown here is derived from an EMBL/GenBank/DDBJ whole genome shotgun (WGS) entry which is preliminary data.</text>
</comment>
<sequence>MRFGIVILPQFDWPEAARYWRGAEELGFDHAWTYDHLSWRGLAGERWHATVPTLTAAATVTERIRLGTFVASPNFRHPVPFAKDIATVDDISHGRVILGVGSGGTGFDAFVLGEREYTPRERFERFREFVEALDELLRFEQGSDAGVDFSGEWYAAVGARMVGDPAQQPRMPLLLAADGPKGLRLAARRGDGWVTTGGSASDAGQWWARVGELSSRLDDALAAEDRDPNSFDRCLLLDDEERYALRSVDAFEDAVGRAAELGFTDVMTHWPRAAGIYAGSEAVLEEVATRFDRLR</sequence>